<dbReference type="Gramene" id="rna-AYBTSS11_LOCUS7881">
    <property type="protein sequence ID" value="CAJ1937196.1"/>
    <property type="gene ID" value="gene-AYBTSS11_LOCUS7881"/>
</dbReference>
<dbReference type="Proteomes" id="UP001189624">
    <property type="component" value="Chromosome 3"/>
</dbReference>
<name>A0AA86S2P6_9FABA</name>
<proteinExistence type="predicted"/>
<gene>
    <name evidence="1" type="ORF">AYBTSS11_LOCUS7881</name>
</gene>
<accession>A0AA86S2P6</accession>
<evidence type="ECO:0000313" key="1">
    <source>
        <dbReference type="EMBL" id="CAJ1937196.1"/>
    </source>
</evidence>
<dbReference type="AlphaFoldDB" id="A0AA86S2P6"/>
<keyword evidence="2" id="KW-1185">Reference proteome</keyword>
<sequence length="105" mass="11541">MACFFALIDTEVEQRLEVRVDSVNFCLNFFAVPQSGGCGRYSCGCTVQTEQTNTAKIPMKIVSISGSSSNFEDNPGQMTCHVFVPHYASSRFSMLHSPNPCFSLS</sequence>
<organism evidence="1 2">
    <name type="scientific">Sphenostylis stenocarpa</name>
    <dbReference type="NCBI Taxonomy" id="92480"/>
    <lineage>
        <taxon>Eukaryota</taxon>
        <taxon>Viridiplantae</taxon>
        <taxon>Streptophyta</taxon>
        <taxon>Embryophyta</taxon>
        <taxon>Tracheophyta</taxon>
        <taxon>Spermatophyta</taxon>
        <taxon>Magnoliopsida</taxon>
        <taxon>eudicotyledons</taxon>
        <taxon>Gunneridae</taxon>
        <taxon>Pentapetalae</taxon>
        <taxon>rosids</taxon>
        <taxon>fabids</taxon>
        <taxon>Fabales</taxon>
        <taxon>Fabaceae</taxon>
        <taxon>Papilionoideae</taxon>
        <taxon>50 kb inversion clade</taxon>
        <taxon>NPAAA clade</taxon>
        <taxon>indigoferoid/millettioid clade</taxon>
        <taxon>Phaseoleae</taxon>
        <taxon>Sphenostylis</taxon>
    </lineage>
</organism>
<dbReference type="EMBL" id="OY731400">
    <property type="protein sequence ID" value="CAJ1937196.1"/>
    <property type="molecule type" value="Genomic_DNA"/>
</dbReference>
<evidence type="ECO:0000313" key="2">
    <source>
        <dbReference type="Proteomes" id="UP001189624"/>
    </source>
</evidence>
<reference evidence="1" key="1">
    <citation type="submission" date="2023-10" db="EMBL/GenBank/DDBJ databases">
        <authorList>
            <person name="Domelevo Entfellner J.-B."/>
        </authorList>
    </citation>
    <scope>NUCLEOTIDE SEQUENCE</scope>
</reference>
<protein>
    <submittedName>
        <fullName evidence="1">Uncharacterized protein</fullName>
    </submittedName>
</protein>